<evidence type="ECO:0000313" key="2">
    <source>
        <dbReference type="Proteomes" id="UP000765509"/>
    </source>
</evidence>
<protein>
    <submittedName>
        <fullName evidence="1">Uncharacterized protein</fullName>
    </submittedName>
</protein>
<keyword evidence="2" id="KW-1185">Reference proteome</keyword>
<dbReference type="AlphaFoldDB" id="A0A9Q3BHB4"/>
<accession>A0A9Q3BHB4</accession>
<reference evidence="1" key="1">
    <citation type="submission" date="2021-03" db="EMBL/GenBank/DDBJ databases">
        <title>Draft genome sequence of rust myrtle Austropuccinia psidii MF-1, a brazilian biotype.</title>
        <authorList>
            <person name="Quecine M.C."/>
            <person name="Pachon D.M.R."/>
            <person name="Bonatelli M.L."/>
            <person name="Correr F.H."/>
            <person name="Franceschini L.M."/>
            <person name="Leite T.F."/>
            <person name="Margarido G.R.A."/>
            <person name="Almeida C.A."/>
            <person name="Ferrarezi J.A."/>
            <person name="Labate C.A."/>
        </authorList>
    </citation>
    <scope>NUCLEOTIDE SEQUENCE</scope>
    <source>
        <strain evidence="1">MF-1</strain>
    </source>
</reference>
<name>A0A9Q3BHB4_9BASI</name>
<sequence length="180" mass="20699">MSRRDSPQVKGRTFPSLCTPHCRNQEWGVHGIIYHYAPFFLRNKMETLSRLNSVISSHVTSPSVHLEGKKHLTKVGNAWWSPQEHSRIPITRPSRCWLFILTVFLQGNTGPGFLKDSSKRSSPVPKESRAPQLLGKLNWSIPAVFRKLGWQWPFWANPYSTVEIQGTQFISQDFQICIEP</sequence>
<gene>
    <name evidence="1" type="ORF">O181_004928</name>
</gene>
<dbReference type="EMBL" id="AVOT02000980">
    <property type="protein sequence ID" value="MBW0465213.1"/>
    <property type="molecule type" value="Genomic_DNA"/>
</dbReference>
<dbReference type="Proteomes" id="UP000765509">
    <property type="component" value="Unassembled WGS sequence"/>
</dbReference>
<organism evidence="1 2">
    <name type="scientific">Austropuccinia psidii MF-1</name>
    <dbReference type="NCBI Taxonomy" id="1389203"/>
    <lineage>
        <taxon>Eukaryota</taxon>
        <taxon>Fungi</taxon>
        <taxon>Dikarya</taxon>
        <taxon>Basidiomycota</taxon>
        <taxon>Pucciniomycotina</taxon>
        <taxon>Pucciniomycetes</taxon>
        <taxon>Pucciniales</taxon>
        <taxon>Sphaerophragmiaceae</taxon>
        <taxon>Austropuccinia</taxon>
    </lineage>
</organism>
<evidence type="ECO:0000313" key="1">
    <source>
        <dbReference type="EMBL" id="MBW0465213.1"/>
    </source>
</evidence>
<proteinExistence type="predicted"/>
<comment type="caution">
    <text evidence="1">The sequence shown here is derived from an EMBL/GenBank/DDBJ whole genome shotgun (WGS) entry which is preliminary data.</text>
</comment>